<name>A0ABU4DSW7_9DEIO</name>
<evidence type="ECO:0000256" key="2">
    <source>
        <dbReference type="ARBA" id="ARBA00023002"/>
    </source>
</evidence>
<sequence length="216" mass="23560">MGGNRANGHAHPEPGSFCAAQMCGAADTLREQGYMVEISDLYAMNWGAALDRADFMHPLEGQFKPQAEQVRAAKEGSFAPDVAAELEKLQAADLLVFSSLLWWFSLAALLKGWVDRVFTMGTVYGGGVGTYDTGLFRGRRALLTTGGVVEHYGPNARDGEMNVNLFHIQNGMLRFTVLAPVISYSLVRLTREDRAAQLGRVRGAFETLDEREVASG</sequence>
<feature type="domain" description="Flavodoxin-like fold" evidence="3">
    <location>
        <begin position="10"/>
        <end position="195"/>
    </location>
</feature>
<evidence type="ECO:0000313" key="4">
    <source>
        <dbReference type="EMBL" id="MDV6375520.1"/>
    </source>
</evidence>
<accession>A0ABU4DSW7</accession>
<evidence type="ECO:0000313" key="5">
    <source>
        <dbReference type="Proteomes" id="UP001276150"/>
    </source>
</evidence>
<evidence type="ECO:0000259" key="3">
    <source>
        <dbReference type="Pfam" id="PF02525"/>
    </source>
</evidence>
<comment type="similarity">
    <text evidence="1">Belongs to the NAD(P)H dehydrogenase (quinone) family.</text>
</comment>
<dbReference type="Proteomes" id="UP001276150">
    <property type="component" value="Unassembled WGS sequence"/>
</dbReference>
<keyword evidence="5" id="KW-1185">Reference proteome</keyword>
<proteinExistence type="inferred from homology"/>
<comment type="caution">
    <text evidence="4">The sequence shown here is derived from an EMBL/GenBank/DDBJ whole genome shotgun (WGS) entry which is preliminary data.</text>
</comment>
<evidence type="ECO:0000256" key="1">
    <source>
        <dbReference type="ARBA" id="ARBA00006252"/>
    </source>
</evidence>
<reference evidence="4 5" key="1">
    <citation type="submission" date="2022-11" db="EMBL/GenBank/DDBJ databases">
        <title>Deinococcus ZS9-10, Low Temperature and Draught-tolerating, UV-resistant Bacteria from Continental Antarctica.</title>
        <authorList>
            <person name="Cheng L."/>
        </authorList>
    </citation>
    <scope>NUCLEOTIDE SEQUENCE [LARGE SCALE GENOMIC DNA]</scope>
    <source>
        <strain evidence="4 5">ZS9-10</strain>
    </source>
</reference>
<dbReference type="PANTHER" id="PTHR10204:SF34">
    <property type="entry name" value="NAD(P)H DEHYDROGENASE [QUINONE] 1 ISOFORM 1"/>
    <property type="match status" value="1"/>
</dbReference>
<dbReference type="RefSeq" id="WP_317640874.1">
    <property type="nucleotide sequence ID" value="NZ_JAPMIV010000028.1"/>
</dbReference>
<dbReference type="SUPFAM" id="SSF52218">
    <property type="entry name" value="Flavoproteins"/>
    <property type="match status" value="1"/>
</dbReference>
<dbReference type="InterPro" id="IPR051545">
    <property type="entry name" value="NAD(P)H_dehydrogenase_qn"/>
</dbReference>
<organism evidence="4 5">
    <name type="scientific">Deinococcus arenicola</name>
    <dbReference type="NCBI Taxonomy" id="2994950"/>
    <lineage>
        <taxon>Bacteria</taxon>
        <taxon>Thermotogati</taxon>
        <taxon>Deinococcota</taxon>
        <taxon>Deinococci</taxon>
        <taxon>Deinococcales</taxon>
        <taxon>Deinococcaceae</taxon>
        <taxon>Deinococcus</taxon>
    </lineage>
</organism>
<protein>
    <submittedName>
        <fullName evidence="4">NAD(P)H-dependent oxidoreductase</fullName>
    </submittedName>
</protein>
<keyword evidence="2" id="KW-0560">Oxidoreductase</keyword>
<dbReference type="Pfam" id="PF02525">
    <property type="entry name" value="Flavodoxin_2"/>
    <property type="match status" value="1"/>
</dbReference>
<dbReference type="InterPro" id="IPR029039">
    <property type="entry name" value="Flavoprotein-like_sf"/>
</dbReference>
<gene>
    <name evidence="4" type="ORF">ORD21_13045</name>
</gene>
<dbReference type="EMBL" id="JAPMIV010000028">
    <property type="protein sequence ID" value="MDV6375520.1"/>
    <property type="molecule type" value="Genomic_DNA"/>
</dbReference>
<dbReference type="InterPro" id="IPR003680">
    <property type="entry name" value="Flavodoxin_fold"/>
</dbReference>
<dbReference type="Gene3D" id="3.40.50.360">
    <property type="match status" value="1"/>
</dbReference>
<dbReference type="PANTHER" id="PTHR10204">
    <property type="entry name" value="NAD P H OXIDOREDUCTASE-RELATED"/>
    <property type="match status" value="1"/>
</dbReference>